<reference evidence="2 3" key="1">
    <citation type="journal article" date="2020" name="Nature">
        <title>Six reference-quality genomes reveal evolution of bat adaptations.</title>
        <authorList>
            <person name="Jebb D."/>
            <person name="Huang Z."/>
            <person name="Pippel M."/>
            <person name="Hughes G.M."/>
            <person name="Lavrichenko K."/>
            <person name="Devanna P."/>
            <person name="Winkler S."/>
            <person name="Jermiin L.S."/>
            <person name="Skirmuntt E.C."/>
            <person name="Katzourakis A."/>
            <person name="Burkitt-Gray L."/>
            <person name="Ray D.A."/>
            <person name="Sullivan K.A.M."/>
            <person name="Roscito J.G."/>
            <person name="Kirilenko B.M."/>
            <person name="Davalos L.M."/>
            <person name="Corthals A.P."/>
            <person name="Power M.L."/>
            <person name="Jones G."/>
            <person name="Ransome R.D."/>
            <person name="Dechmann D.K.N."/>
            <person name="Locatelli A.G."/>
            <person name="Puechmaille S.J."/>
            <person name="Fedrigo O."/>
            <person name="Jarvis E.D."/>
            <person name="Hiller M."/>
            <person name="Vernes S.C."/>
            <person name="Myers E.W."/>
            <person name="Teeling E.C."/>
        </authorList>
    </citation>
    <scope>NUCLEOTIDE SEQUENCE [LARGE SCALE GENOMIC DNA]</scope>
    <source>
        <strain evidence="2">MRouAeg1</strain>
        <tissue evidence="2">Muscle</tissue>
    </source>
</reference>
<name>A0A7J8FJP9_ROUAE</name>
<keyword evidence="1" id="KW-0472">Membrane</keyword>
<organism evidence="2 3">
    <name type="scientific">Rousettus aegyptiacus</name>
    <name type="common">Egyptian fruit bat</name>
    <name type="synonym">Pteropus aegyptiacus</name>
    <dbReference type="NCBI Taxonomy" id="9407"/>
    <lineage>
        <taxon>Eukaryota</taxon>
        <taxon>Metazoa</taxon>
        <taxon>Chordata</taxon>
        <taxon>Craniata</taxon>
        <taxon>Vertebrata</taxon>
        <taxon>Euteleostomi</taxon>
        <taxon>Mammalia</taxon>
        <taxon>Eutheria</taxon>
        <taxon>Laurasiatheria</taxon>
        <taxon>Chiroptera</taxon>
        <taxon>Yinpterochiroptera</taxon>
        <taxon>Pteropodoidea</taxon>
        <taxon>Pteropodidae</taxon>
        <taxon>Rousettinae</taxon>
        <taxon>Rousettus</taxon>
    </lineage>
</organism>
<sequence>MQAKPTSPVLTHEASRGALEPVPTACESWRRASVPRPQCGWVESSRGGSVHTTGFGESCESEPFFFPAPPSVNLPGTQPDKVFFPLPQLRCLLFFSYLVGTMFSYLFFPGSFRCQCSYGLVK</sequence>
<dbReference type="AlphaFoldDB" id="A0A7J8FJP9"/>
<proteinExistence type="predicted"/>
<gene>
    <name evidence="2" type="ORF">HJG63_011844</name>
</gene>
<keyword evidence="3" id="KW-1185">Reference proteome</keyword>
<dbReference type="EMBL" id="JACASE010000007">
    <property type="protein sequence ID" value="KAF6447382.1"/>
    <property type="molecule type" value="Genomic_DNA"/>
</dbReference>
<accession>A0A7J8FJP9</accession>
<dbReference type="Proteomes" id="UP000593571">
    <property type="component" value="Unassembled WGS sequence"/>
</dbReference>
<evidence type="ECO:0000313" key="2">
    <source>
        <dbReference type="EMBL" id="KAF6447382.1"/>
    </source>
</evidence>
<comment type="caution">
    <text evidence="2">The sequence shown here is derived from an EMBL/GenBank/DDBJ whole genome shotgun (WGS) entry which is preliminary data.</text>
</comment>
<keyword evidence="1" id="KW-1133">Transmembrane helix</keyword>
<evidence type="ECO:0000256" key="1">
    <source>
        <dbReference type="SAM" id="Phobius"/>
    </source>
</evidence>
<protein>
    <submittedName>
        <fullName evidence="2">Uncharacterized protein</fullName>
    </submittedName>
</protein>
<evidence type="ECO:0000313" key="3">
    <source>
        <dbReference type="Proteomes" id="UP000593571"/>
    </source>
</evidence>
<feature type="transmembrane region" description="Helical" evidence="1">
    <location>
        <begin position="91"/>
        <end position="108"/>
    </location>
</feature>
<keyword evidence="1" id="KW-0812">Transmembrane</keyword>